<comment type="caution">
    <text evidence="1">The sequence shown here is derived from an EMBL/GenBank/DDBJ whole genome shotgun (WGS) entry which is preliminary data.</text>
</comment>
<evidence type="ECO:0000313" key="1">
    <source>
        <dbReference type="EMBL" id="KAG5573558.1"/>
    </source>
</evidence>
<proteinExistence type="predicted"/>
<sequence>MDSVAVRKVALFRNLRIYAYFQLPEAFRPLLCPSSCLGSTIRLSSFEHRPSLLRLCFLRYC</sequence>
<gene>
    <name evidence="1" type="ORF">H5410_063324</name>
</gene>
<organism evidence="1 2">
    <name type="scientific">Solanum commersonii</name>
    <name type="common">Commerson's wild potato</name>
    <name type="synonym">Commerson's nightshade</name>
    <dbReference type="NCBI Taxonomy" id="4109"/>
    <lineage>
        <taxon>Eukaryota</taxon>
        <taxon>Viridiplantae</taxon>
        <taxon>Streptophyta</taxon>
        <taxon>Embryophyta</taxon>
        <taxon>Tracheophyta</taxon>
        <taxon>Spermatophyta</taxon>
        <taxon>Magnoliopsida</taxon>
        <taxon>eudicotyledons</taxon>
        <taxon>Gunneridae</taxon>
        <taxon>Pentapetalae</taxon>
        <taxon>asterids</taxon>
        <taxon>lamiids</taxon>
        <taxon>Solanales</taxon>
        <taxon>Solanaceae</taxon>
        <taxon>Solanoideae</taxon>
        <taxon>Solaneae</taxon>
        <taxon>Solanum</taxon>
    </lineage>
</organism>
<name>A0A9J5WFA8_SOLCO</name>
<dbReference type="EMBL" id="JACXVP010000012">
    <property type="protein sequence ID" value="KAG5573558.1"/>
    <property type="molecule type" value="Genomic_DNA"/>
</dbReference>
<dbReference type="AlphaFoldDB" id="A0A9J5WFA8"/>
<reference evidence="1 2" key="1">
    <citation type="submission" date="2020-09" db="EMBL/GenBank/DDBJ databases">
        <title>De no assembly of potato wild relative species, Solanum commersonii.</title>
        <authorList>
            <person name="Cho K."/>
        </authorList>
    </citation>
    <scope>NUCLEOTIDE SEQUENCE [LARGE SCALE GENOMIC DNA]</scope>
    <source>
        <strain evidence="1">LZ3.2</strain>
        <tissue evidence="1">Leaf</tissue>
    </source>
</reference>
<protein>
    <submittedName>
        <fullName evidence="1">Uncharacterized protein</fullName>
    </submittedName>
</protein>
<dbReference type="Proteomes" id="UP000824120">
    <property type="component" value="Chromosome 12"/>
</dbReference>
<accession>A0A9J5WFA8</accession>
<keyword evidence="2" id="KW-1185">Reference proteome</keyword>
<dbReference type="OrthoDB" id="1934171at2759"/>
<evidence type="ECO:0000313" key="2">
    <source>
        <dbReference type="Proteomes" id="UP000824120"/>
    </source>
</evidence>